<dbReference type="InterPro" id="IPR025580">
    <property type="entry name" value="Gp46"/>
</dbReference>
<gene>
    <name evidence="2" type="ORF">ACFO3P_05845</name>
</gene>
<dbReference type="RefSeq" id="WP_379542269.1">
    <property type="nucleotide sequence ID" value="NZ_JBHSFT010000008.1"/>
</dbReference>
<keyword evidence="3" id="KW-1185">Reference proteome</keyword>
<dbReference type="Pfam" id="PF14265">
    <property type="entry name" value="DUF4355"/>
    <property type="match status" value="1"/>
</dbReference>
<reference evidence="3" key="1">
    <citation type="journal article" date="2019" name="Int. J. Syst. Evol. Microbiol.">
        <title>The Global Catalogue of Microorganisms (GCM) 10K type strain sequencing project: providing services to taxonomists for standard genome sequencing and annotation.</title>
        <authorList>
            <consortium name="The Broad Institute Genomics Platform"/>
            <consortium name="The Broad Institute Genome Sequencing Center for Infectious Disease"/>
            <person name="Wu L."/>
            <person name="Ma J."/>
        </authorList>
    </citation>
    <scope>NUCLEOTIDE SEQUENCE [LARGE SCALE GENOMIC DNA]</scope>
    <source>
        <strain evidence="3">CCUG 37257</strain>
    </source>
</reference>
<accession>A0ABV9JVF4</accession>
<proteinExistence type="predicted"/>
<dbReference type="EMBL" id="JBHSFT010000008">
    <property type="protein sequence ID" value="MFC4661737.1"/>
    <property type="molecule type" value="Genomic_DNA"/>
</dbReference>
<name>A0ABV9JVF4_9BACI</name>
<feature type="region of interest" description="Disordered" evidence="1">
    <location>
        <begin position="41"/>
        <end position="81"/>
    </location>
</feature>
<evidence type="ECO:0000313" key="2">
    <source>
        <dbReference type="EMBL" id="MFC4661737.1"/>
    </source>
</evidence>
<sequence>MNELMDKVKKLANVMPFTEGQIASSLTHRAQQGLPLDLQFFAEGEGDPGQGEGAEGGQQGGDGNGKGGEGNEKTFTQSEVDSKISKAVAAFEENQKPKQQEAINQAVKDALAEQQRLSKLSEKERQQEELTQREKELLEREEKIKRSELRSDAVADLQEKKLPSDFADILLGEDAESTLANIKTFKEAFDSAVNDAVKEKLRQDTPPAGNGGKLKADNLGKQLANLNKQNSVDVEKAQGNYFK</sequence>
<protein>
    <submittedName>
        <fullName evidence="2">DUF4355 domain-containing protein</fullName>
    </submittedName>
</protein>
<organism evidence="2 3">
    <name type="scientific">Oceanobacillus aidingensis</name>
    <dbReference type="NCBI Taxonomy" id="645964"/>
    <lineage>
        <taxon>Bacteria</taxon>
        <taxon>Bacillati</taxon>
        <taxon>Bacillota</taxon>
        <taxon>Bacilli</taxon>
        <taxon>Bacillales</taxon>
        <taxon>Bacillaceae</taxon>
        <taxon>Oceanobacillus</taxon>
    </lineage>
</organism>
<feature type="compositionally biased region" description="Gly residues" evidence="1">
    <location>
        <begin position="47"/>
        <end position="68"/>
    </location>
</feature>
<evidence type="ECO:0000256" key="1">
    <source>
        <dbReference type="SAM" id="MobiDB-lite"/>
    </source>
</evidence>
<dbReference type="Proteomes" id="UP001595988">
    <property type="component" value="Unassembled WGS sequence"/>
</dbReference>
<comment type="caution">
    <text evidence="2">The sequence shown here is derived from an EMBL/GenBank/DDBJ whole genome shotgun (WGS) entry which is preliminary data.</text>
</comment>
<evidence type="ECO:0000313" key="3">
    <source>
        <dbReference type="Proteomes" id="UP001595988"/>
    </source>
</evidence>